<dbReference type="Pfam" id="PF02566">
    <property type="entry name" value="OsmC"/>
    <property type="match status" value="1"/>
</dbReference>
<organism evidence="2 3">
    <name type="scientific">Marinobacterium aestuarii</name>
    <dbReference type="NCBI Taxonomy" id="1821621"/>
    <lineage>
        <taxon>Bacteria</taxon>
        <taxon>Pseudomonadati</taxon>
        <taxon>Pseudomonadota</taxon>
        <taxon>Gammaproteobacteria</taxon>
        <taxon>Oceanospirillales</taxon>
        <taxon>Oceanospirillaceae</taxon>
        <taxon>Marinobacterium</taxon>
    </lineage>
</organism>
<dbReference type="Pfam" id="PF12146">
    <property type="entry name" value="Hydrolase_4"/>
    <property type="match status" value="1"/>
</dbReference>
<dbReference type="Proteomes" id="UP000078070">
    <property type="component" value="Chromosome"/>
</dbReference>
<dbReference type="KEGG" id="mars:A8C75_14830"/>
<dbReference type="STRING" id="1821621.A8C75_14830"/>
<dbReference type="InterPro" id="IPR036102">
    <property type="entry name" value="OsmC/Ohrsf"/>
</dbReference>
<feature type="domain" description="Serine aminopeptidase S33" evidence="1">
    <location>
        <begin position="47"/>
        <end position="137"/>
    </location>
</feature>
<keyword evidence="3" id="KW-1185">Reference proteome</keyword>
<dbReference type="EMBL" id="CP015839">
    <property type="protein sequence ID" value="ANG63625.1"/>
    <property type="molecule type" value="Genomic_DNA"/>
</dbReference>
<dbReference type="InterPro" id="IPR003718">
    <property type="entry name" value="OsmC/Ohr_fam"/>
</dbReference>
<name>A0A1A9F0E1_9GAMM</name>
<dbReference type="OrthoDB" id="9789573at2"/>
<dbReference type="PANTHER" id="PTHR39624">
    <property type="entry name" value="PROTEIN INVOLVED IN RIMO-MEDIATED BETA-METHYLTHIOLATION OF RIBOSOMAL PROTEIN S12 YCAO"/>
    <property type="match status" value="1"/>
</dbReference>
<protein>
    <submittedName>
        <fullName evidence="2">Osmotically inducible protein C</fullName>
    </submittedName>
</protein>
<dbReference type="Gene3D" id="3.30.300.20">
    <property type="match status" value="1"/>
</dbReference>
<dbReference type="ESTHER" id="9gamm-a0a1a9f0e1">
    <property type="family name" value="Est-OsmC"/>
</dbReference>
<evidence type="ECO:0000259" key="1">
    <source>
        <dbReference type="Pfam" id="PF12146"/>
    </source>
</evidence>
<dbReference type="InterPro" id="IPR022742">
    <property type="entry name" value="Hydrolase_4"/>
</dbReference>
<dbReference type="SUPFAM" id="SSF82784">
    <property type="entry name" value="OsmC-like"/>
    <property type="match status" value="1"/>
</dbReference>
<dbReference type="SUPFAM" id="SSF53474">
    <property type="entry name" value="alpha/beta-Hydrolases"/>
    <property type="match status" value="1"/>
</dbReference>
<dbReference type="InterPro" id="IPR029058">
    <property type="entry name" value="AB_hydrolase_fold"/>
</dbReference>
<evidence type="ECO:0000313" key="2">
    <source>
        <dbReference type="EMBL" id="ANG63625.1"/>
    </source>
</evidence>
<dbReference type="InterPro" id="IPR015946">
    <property type="entry name" value="KH_dom-like_a/b"/>
</dbReference>
<dbReference type="AlphaFoldDB" id="A0A1A9F0E1"/>
<accession>A0A1A9F0E1</accession>
<proteinExistence type="predicted"/>
<reference evidence="2 3" key="2">
    <citation type="journal article" date="2018" name="Int. J. Syst. Evol. Microbiol.">
        <title>Marinobacterium aestuarii sp. nov., a benzene-degrading marine bacterium isolated from estuary sediment.</title>
        <authorList>
            <person name="Bae S.S."/>
            <person name="Jung J."/>
            <person name="Chung D."/>
            <person name="Baek K."/>
        </authorList>
    </citation>
    <scope>NUCLEOTIDE SEQUENCE [LARGE SCALE GENOMIC DNA]</scope>
    <source>
        <strain evidence="2 3">ST58-10</strain>
    </source>
</reference>
<gene>
    <name evidence="2" type="ORF">A8C75_14830</name>
</gene>
<dbReference type="PANTHER" id="PTHR39624:SF2">
    <property type="entry name" value="OSMC-LIKE PROTEIN"/>
    <property type="match status" value="1"/>
</dbReference>
<dbReference type="RefSeq" id="WP_067383991.1">
    <property type="nucleotide sequence ID" value="NZ_CP015839.1"/>
</dbReference>
<evidence type="ECO:0000313" key="3">
    <source>
        <dbReference type="Proteomes" id="UP000078070"/>
    </source>
</evidence>
<dbReference type="Gene3D" id="3.40.50.1820">
    <property type="entry name" value="alpha/beta hydrolase"/>
    <property type="match status" value="1"/>
</dbReference>
<reference evidence="3" key="1">
    <citation type="submission" date="2016-05" db="EMBL/GenBank/DDBJ databases">
        <authorList>
            <person name="Baek K."/>
            <person name="Yang S.-J."/>
        </authorList>
    </citation>
    <scope>NUCLEOTIDE SEQUENCE [LARGE SCALE GENOMIC DNA]</scope>
    <source>
        <strain evidence="3">ST58-10</strain>
    </source>
</reference>
<sequence>MAAQRTRLSFTSKGVELSGLLEIPPQGSRGFVLFAHCFTCSKDIPAASGIARELTGRGFAVLRFDFTGLGNSDGDFANSNFSSNVDDLVAAADYLRDHYEAPRLLIGHSLGGRAVLSAAHRIPETAAVVTIGAPADAQHVIRQFGAHVDAIESSGEAEVSLGGRTFTIRKQFLDDLKQDNDDIERLRIPLLVMHSPLDSTVSISQAEQIYRRAKHPKSFISLDKADHLLSSKEDTAYAASVIGAWSEKYLTPAPLIAAVDAGTRNGEVDIREHNHRFTRLVNSDHHEWLADEPLKAGGDNLGPDPYEHLLAALGTCTSMTVRMYANHKKIPLDDVSVTLSHSRQHGADCEGCSDAEKRIDILERRISLKGNLTEAQRQRLLEIANRCPVHKTLEGPLKVSTLLID</sequence>